<feature type="compositionally biased region" description="Basic and acidic residues" evidence="3">
    <location>
        <begin position="168"/>
        <end position="179"/>
    </location>
</feature>
<dbReference type="Pfam" id="PF00385">
    <property type="entry name" value="Chromo"/>
    <property type="match status" value="1"/>
</dbReference>
<dbReference type="PRINTS" id="PR00504">
    <property type="entry name" value="CHROMODOMAIN"/>
</dbReference>
<dbReference type="InterPro" id="IPR017984">
    <property type="entry name" value="Chromo_dom_subgr"/>
</dbReference>
<keyword evidence="2" id="KW-0539">Nucleus</keyword>
<evidence type="ECO:0000256" key="2">
    <source>
        <dbReference type="ARBA" id="ARBA00023242"/>
    </source>
</evidence>
<dbReference type="GO" id="GO:0000785">
    <property type="term" value="C:chromatin"/>
    <property type="evidence" value="ECO:0007669"/>
    <property type="project" value="TreeGrafter"/>
</dbReference>
<dbReference type="GO" id="GO:0000122">
    <property type="term" value="P:negative regulation of transcription by RNA polymerase II"/>
    <property type="evidence" value="ECO:0007669"/>
    <property type="project" value="TreeGrafter"/>
</dbReference>
<evidence type="ECO:0000313" key="6">
    <source>
        <dbReference type="Proteomes" id="UP000594262"/>
    </source>
</evidence>
<protein>
    <recommendedName>
        <fullName evidence="4">Chromo domain-containing protein</fullName>
    </recommendedName>
</protein>
<feature type="compositionally biased region" description="Basic and acidic residues" evidence="3">
    <location>
        <begin position="85"/>
        <end position="96"/>
    </location>
</feature>
<dbReference type="PROSITE" id="PS50013">
    <property type="entry name" value="CHROMO_2"/>
    <property type="match status" value="1"/>
</dbReference>
<proteinExistence type="predicted"/>
<keyword evidence="6" id="KW-1185">Reference proteome</keyword>
<evidence type="ECO:0000259" key="4">
    <source>
        <dbReference type="PROSITE" id="PS50013"/>
    </source>
</evidence>
<dbReference type="InterPro" id="IPR052458">
    <property type="entry name" value="PcG_PRC1-like_component"/>
</dbReference>
<dbReference type="InterPro" id="IPR016197">
    <property type="entry name" value="Chromo-like_dom_sf"/>
</dbReference>
<dbReference type="AlphaFoldDB" id="A0A7M5U8B0"/>
<feature type="compositionally biased region" description="Acidic residues" evidence="3">
    <location>
        <begin position="136"/>
        <end position="149"/>
    </location>
</feature>
<dbReference type="SUPFAM" id="SSF54160">
    <property type="entry name" value="Chromo domain-like"/>
    <property type="match status" value="1"/>
</dbReference>
<dbReference type="OrthoDB" id="5989727at2759"/>
<dbReference type="PROSITE" id="PS00598">
    <property type="entry name" value="CHROMO_1"/>
    <property type="match status" value="1"/>
</dbReference>
<dbReference type="PANTHER" id="PTHR46389:SF3">
    <property type="entry name" value="POLYCOMB GROUP PROTEIN PC"/>
    <property type="match status" value="1"/>
</dbReference>
<evidence type="ECO:0000256" key="1">
    <source>
        <dbReference type="ARBA" id="ARBA00004123"/>
    </source>
</evidence>
<dbReference type="Gene3D" id="2.40.50.40">
    <property type="match status" value="1"/>
</dbReference>
<dbReference type="EnsemblMetazoa" id="CLYHEMT007446.1">
    <property type="protein sequence ID" value="CLYHEMP007446.1"/>
    <property type="gene ID" value="CLYHEMG007446"/>
</dbReference>
<organism evidence="5 6">
    <name type="scientific">Clytia hemisphaerica</name>
    <dbReference type="NCBI Taxonomy" id="252671"/>
    <lineage>
        <taxon>Eukaryota</taxon>
        <taxon>Metazoa</taxon>
        <taxon>Cnidaria</taxon>
        <taxon>Hydrozoa</taxon>
        <taxon>Hydroidolina</taxon>
        <taxon>Leptothecata</taxon>
        <taxon>Obeliida</taxon>
        <taxon>Clytiidae</taxon>
        <taxon>Clytia</taxon>
    </lineage>
</organism>
<evidence type="ECO:0000313" key="5">
    <source>
        <dbReference type="EnsemblMetazoa" id="CLYHEMP007446.1"/>
    </source>
</evidence>
<dbReference type="InterPro" id="IPR023779">
    <property type="entry name" value="Chromodomain_CS"/>
</dbReference>
<dbReference type="GO" id="GO:0003682">
    <property type="term" value="F:chromatin binding"/>
    <property type="evidence" value="ECO:0007669"/>
    <property type="project" value="TreeGrafter"/>
</dbReference>
<feature type="compositionally biased region" description="Acidic residues" evidence="3">
    <location>
        <begin position="97"/>
        <end position="110"/>
    </location>
</feature>
<name>A0A7M5U8B0_9CNID</name>
<comment type="subcellular location">
    <subcellularLocation>
        <location evidence="1">Nucleus</location>
    </subcellularLocation>
</comment>
<dbReference type="GO" id="GO:0035102">
    <property type="term" value="C:PRC1 complex"/>
    <property type="evidence" value="ECO:0007669"/>
    <property type="project" value="TreeGrafter"/>
</dbReference>
<dbReference type="InterPro" id="IPR000953">
    <property type="entry name" value="Chromo/chromo_shadow_dom"/>
</dbReference>
<dbReference type="Proteomes" id="UP000594262">
    <property type="component" value="Unplaced"/>
</dbReference>
<dbReference type="InterPro" id="IPR023780">
    <property type="entry name" value="Chromo_domain"/>
</dbReference>
<feature type="region of interest" description="Disordered" evidence="3">
    <location>
        <begin position="59"/>
        <end position="179"/>
    </location>
</feature>
<dbReference type="CDD" id="cd18627">
    <property type="entry name" value="CD_polycomb_like"/>
    <property type="match status" value="1"/>
</dbReference>
<dbReference type="SMART" id="SM00298">
    <property type="entry name" value="CHROMO"/>
    <property type="match status" value="1"/>
</dbReference>
<evidence type="ECO:0000256" key="3">
    <source>
        <dbReference type="SAM" id="MobiDB-lite"/>
    </source>
</evidence>
<feature type="domain" description="Chromo" evidence="4">
    <location>
        <begin position="12"/>
        <end position="58"/>
    </location>
</feature>
<reference evidence="5" key="1">
    <citation type="submission" date="2021-01" db="UniProtKB">
        <authorList>
            <consortium name="EnsemblMetazoa"/>
        </authorList>
    </citation>
    <scope>IDENTIFICATION</scope>
</reference>
<accession>A0A7M5U8B0</accession>
<sequence length="179" mass="20501">MADFQGAPGEVFAAEKILKKRYKKGRAEYLVKWQGYSSKFNTWEPVENILDERLLESYKALHPPGNRGKKKRRGGNVKSITPKKPKLEQVNVKEEATEHEEEEDEGDTTVEEPPPPPPMVMGEVEGSVIEDIEHGTEDEDVDILNDSQDEDRNTEPTLDRLNSSNNEETEKNSHRHQEY</sequence>
<dbReference type="PANTHER" id="PTHR46389">
    <property type="entry name" value="POLYCOMB GROUP PROTEIN PC"/>
    <property type="match status" value="1"/>
</dbReference>